<feature type="transmembrane region" description="Helical" evidence="10">
    <location>
        <begin position="382"/>
        <end position="402"/>
    </location>
</feature>
<dbReference type="Pfam" id="PF07885">
    <property type="entry name" value="Ion_trans_2"/>
    <property type="match status" value="2"/>
</dbReference>
<keyword evidence="5 8" id="KW-0406">Ion transport</keyword>
<dbReference type="InterPro" id="IPR013099">
    <property type="entry name" value="K_chnl_dom"/>
</dbReference>
<accession>A0AAN6VQ38</accession>
<dbReference type="AlphaFoldDB" id="A0AAN6VQ38"/>
<feature type="domain" description="Potassium channel" evidence="11">
    <location>
        <begin position="200"/>
        <end position="272"/>
    </location>
</feature>
<name>A0AAN6VQ38_9PEZI</name>
<dbReference type="InterPro" id="IPR003280">
    <property type="entry name" value="2pore_dom_K_chnl"/>
</dbReference>
<feature type="transmembrane region" description="Helical" evidence="10">
    <location>
        <begin position="254"/>
        <end position="274"/>
    </location>
</feature>
<dbReference type="SUPFAM" id="SSF81324">
    <property type="entry name" value="Voltage-gated potassium channels"/>
    <property type="match status" value="2"/>
</dbReference>
<evidence type="ECO:0000259" key="11">
    <source>
        <dbReference type="Pfam" id="PF07885"/>
    </source>
</evidence>
<protein>
    <recommendedName>
        <fullName evidence="11">Potassium channel domain-containing protein</fullName>
    </recommendedName>
</protein>
<keyword evidence="2 8" id="KW-0813">Transport</keyword>
<evidence type="ECO:0000256" key="6">
    <source>
        <dbReference type="ARBA" id="ARBA00023136"/>
    </source>
</evidence>
<keyword evidence="3 8" id="KW-0812">Transmembrane</keyword>
<keyword evidence="6 10" id="KW-0472">Membrane</keyword>
<dbReference type="GO" id="GO:0022841">
    <property type="term" value="F:potassium ion leak channel activity"/>
    <property type="evidence" value="ECO:0007669"/>
    <property type="project" value="TreeGrafter"/>
</dbReference>
<dbReference type="Proteomes" id="UP001302745">
    <property type="component" value="Unassembled WGS sequence"/>
</dbReference>
<feature type="transmembrane region" description="Helical" evidence="10">
    <location>
        <begin position="121"/>
        <end position="141"/>
    </location>
</feature>
<feature type="compositionally biased region" description="Basic residues" evidence="9">
    <location>
        <begin position="601"/>
        <end position="615"/>
    </location>
</feature>
<evidence type="ECO:0000256" key="7">
    <source>
        <dbReference type="ARBA" id="ARBA00023303"/>
    </source>
</evidence>
<feature type="compositionally biased region" description="Basic residues" evidence="9">
    <location>
        <begin position="688"/>
        <end position="700"/>
    </location>
</feature>
<feature type="compositionally biased region" description="Basic and acidic residues" evidence="9">
    <location>
        <begin position="532"/>
        <end position="543"/>
    </location>
</feature>
<sequence length="793" mass="88041">MNEASDEIQEHDHEAKQPAEEWSHLDPSRWWFASSAFPMIAGTLGPVASAFSICALVRPWRQTYTPGDNVDAAPFIKDPPWLTAVNATQLAIAITANMALLLNMTRRLSFTIAQPVTIIGWYISSVALVALAATASGPLIVEPADEFIWSQAFYYGVYSAVLYFLVASLMVVTYLGAQAGRYPKDFMLTASQRTLMLQTIMFLLYLLLGALVFCKVEGWSYLDAVYWAAVTLFTVGFGDFYATTTLGRALLMPYSLVGIISLGLVIGSIRNLVLDRGKRRLGARMVEKKRRRTLRRMTRKGTDDILVPISDDPPTMSSVRTNSSALTEFERREREFKLMRKIQDVSARRRRWFAMGVSTGTWLVLWLAGAKVFQACEARYQGWSYFDGFYFAFVSLTTIGYGDTTPVSNAGKSFWVFWALLALPTMTVLISNAGDTIVKGIRDATDQIATVTILPSEQGFKKDLKALLRTLSCGVLFEEDIEPEAPGFLGLPQPSKHSTADGDNNDDAEETMRHDDADLEAEGANTVATKQKRAERQRFEEGHGPQVEANAVSEEEGGEETSHSNLSPNSNNPSSTKISFSTPSSHPHPYQPSRQQQQQQHPHHHRTLSLPRHHLPLSLPPSKHDYHITLIDEISRVTQHLKHHPPRKYTFHEWAWYLRLIGEDEADAERHRKGSSHGGSHSHGASGRGKKKKGGGRSHRTTTSTTTTTTITTTGSDGGGGGGGGGDINGDREEGGQQQQQHKEGEGQSGLIPWSWVGSRSPLMGSQEEAEWILERLIARLSEELRALRERQR</sequence>
<organism evidence="12 13">
    <name type="scientific">Chaetomidium leptoderma</name>
    <dbReference type="NCBI Taxonomy" id="669021"/>
    <lineage>
        <taxon>Eukaryota</taxon>
        <taxon>Fungi</taxon>
        <taxon>Dikarya</taxon>
        <taxon>Ascomycota</taxon>
        <taxon>Pezizomycotina</taxon>
        <taxon>Sordariomycetes</taxon>
        <taxon>Sordariomycetidae</taxon>
        <taxon>Sordariales</taxon>
        <taxon>Chaetomiaceae</taxon>
        <taxon>Chaetomidium</taxon>
    </lineage>
</organism>
<evidence type="ECO:0000256" key="8">
    <source>
        <dbReference type="RuleBase" id="RU003857"/>
    </source>
</evidence>
<dbReference type="GO" id="GO:0030322">
    <property type="term" value="P:stabilization of membrane potential"/>
    <property type="evidence" value="ECO:0007669"/>
    <property type="project" value="TreeGrafter"/>
</dbReference>
<reference evidence="12" key="2">
    <citation type="submission" date="2023-05" db="EMBL/GenBank/DDBJ databases">
        <authorList>
            <consortium name="Lawrence Berkeley National Laboratory"/>
            <person name="Steindorff A."/>
            <person name="Hensen N."/>
            <person name="Bonometti L."/>
            <person name="Westerberg I."/>
            <person name="Brannstrom I.O."/>
            <person name="Guillou S."/>
            <person name="Cros-Aarteil S."/>
            <person name="Calhoun S."/>
            <person name="Haridas S."/>
            <person name="Kuo A."/>
            <person name="Mondo S."/>
            <person name="Pangilinan J."/>
            <person name="Riley R."/>
            <person name="Labutti K."/>
            <person name="Andreopoulos B."/>
            <person name="Lipzen A."/>
            <person name="Chen C."/>
            <person name="Yanf M."/>
            <person name="Daum C."/>
            <person name="Ng V."/>
            <person name="Clum A."/>
            <person name="Ohm R."/>
            <person name="Martin F."/>
            <person name="Silar P."/>
            <person name="Natvig D."/>
            <person name="Lalanne C."/>
            <person name="Gautier V."/>
            <person name="Ament-Velasquez S.L."/>
            <person name="Kruys A."/>
            <person name="Hutchinson M.I."/>
            <person name="Powell A.J."/>
            <person name="Barry K."/>
            <person name="Miller A.N."/>
            <person name="Grigoriev I.V."/>
            <person name="Debuchy R."/>
            <person name="Gladieux P."/>
            <person name="Thoren M.H."/>
            <person name="Johannesson H."/>
        </authorList>
    </citation>
    <scope>NUCLEOTIDE SEQUENCE</scope>
    <source>
        <strain evidence="12">CBS 538.74</strain>
    </source>
</reference>
<dbReference type="PANTHER" id="PTHR11003">
    <property type="entry name" value="POTASSIUM CHANNEL, SUBFAMILY K"/>
    <property type="match status" value="1"/>
</dbReference>
<feature type="transmembrane region" description="Helical" evidence="10">
    <location>
        <begin position="81"/>
        <end position="101"/>
    </location>
</feature>
<evidence type="ECO:0000256" key="4">
    <source>
        <dbReference type="ARBA" id="ARBA00022989"/>
    </source>
</evidence>
<dbReference type="FunFam" id="1.10.287.70:FF:000170">
    <property type="entry name" value="Outward-rectifier potassium channel TOK1"/>
    <property type="match status" value="1"/>
</dbReference>
<feature type="transmembrane region" description="Helical" evidence="10">
    <location>
        <begin position="195"/>
        <end position="213"/>
    </location>
</feature>
<comment type="caution">
    <text evidence="12">The sequence shown here is derived from an EMBL/GenBank/DDBJ whole genome shotgun (WGS) entry which is preliminary data.</text>
</comment>
<comment type="similarity">
    <text evidence="8">Belongs to the two pore domain potassium channel (TC 1.A.1.8) family.</text>
</comment>
<evidence type="ECO:0000256" key="1">
    <source>
        <dbReference type="ARBA" id="ARBA00004141"/>
    </source>
</evidence>
<dbReference type="Gene3D" id="1.10.287.70">
    <property type="match status" value="2"/>
</dbReference>
<evidence type="ECO:0000313" key="13">
    <source>
        <dbReference type="Proteomes" id="UP001302745"/>
    </source>
</evidence>
<feature type="transmembrane region" description="Helical" evidence="10">
    <location>
        <begin position="352"/>
        <end position="370"/>
    </location>
</feature>
<evidence type="ECO:0000313" key="12">
    <source>
        <dbReference type="EMBL" id="KAK4155713.1"/>
    </source>
</evidence>
<feature type="compositionally biased region" description="Basic and acidic residues" evidence="9">
    <location>
        <begin position="8"/>
        <end position="22"/>
    </location>
</feature>
<evidence type="ECO:0000256" key="10">
    <source>
        <dbReference type="SAM" id="Phobius"/>
    </source>
</evidence>
<feature type="transmembrane region" description="Helical" evidence="10">
    <location>
        <begin position="414"/>
        <end position="434"/>
    </location>
</feature>
<dbReference type="EMBL" id="MU856882">
    <property type="protein sequence ID" value="KAK4155713.1"/>
    <property type="molecule type" value="Genomic_DNA"/>
</dbReference>
<feature type="transmembrane region" description="Helical" evidence="10">
    <location>
        <begin position="30"/>
        <end position="60"/>
    </location>
</feature>
<feature type="region of interest" description="Disordered" evidence="9">
    <location>
        <begin position="668"/>
        <end position="761"/>
    </location>
</feature>
<evidence type="ECO:0000256" key="9">
    <source>
        <dbReference type="SAM" id="MobiDB-lite"/>
    </source>
</evidence>
<keyword evidence="4 10" id="KW-1133">Transmembrane helix</keyword>
<reference evidence="12" key="1">
    <citation type="journal article" date="2023" name="Mol. Phylogenet. Evol.">
        <title>Genome-scale phylogeny and comparative genomics of the fungal order Sordariales.</title>
        <authorList>
            <person name="Hensen N."/>
            <person name="Bonometti L."/>
            <person name="Westerberg I."/>
            <person name="Brannstrom I.O."/>
            <person name="Guillou S."/>
            <person name="Cros-Aarteil S."/>
            <person name="Calhoun S."/>
            <person name="Haridas S."/>
            <person name="Kuo A."/>
            <person name="Mondo S."/>
            <person name="Pangilinan J."/>
            <person name="Riley R."/>
            <person name="LaButti K."/>
            <person name="Andreopoulos B."/>
            <person name="Lipzen A."/>
            <person name="Chen C."/>
            <person name="Yan M."/>
            <person name="Daum C."/>
            <person name="Ng V."/>
            <person name="Clum A."/>
            <person name="Steindorff A."/>
            <person name="Ohm R.A."/>
            <person name="Martin F."/>
            <person name="Silar P."/>
            <person name="Natvig D.O."/>
            <person name="Lalanne C."/>
            <person name="Gautier V."/>
            <person name="Ament-Velasquez S.L."/>
            <person name="Kruys A."/>
            <person name="Hutchinson M.I."/>
            <person name="Powell A.J."/>
            <person name="Barry K."/>
            <person name="Miller A.N."/>
            <person name="Grigoriev I.V."/>
            <person name="Debuchy R."/>
            <person name="Gladieux P."/>
            <person name="Hiltunen Thoren M."/>
            <person name="Johannesson H."/>
        </authorList>
    </citation>
    <scope>NUCLEOTIDE SEQUENCE</scope>
    <source>
        <strain evidence="12">CBS 538.74</strain>
    </source>
</reference>
<evidence type="ECO:0000256" key="5">
    <source>
        <dbReference type="ARBA" id="ARBA00023065"/>
    </source>
</evidence>
<feature type="compositionally biased region" description="Gly residues" evidence="9">
    <location>
        <begin position="716"/>
        <end position="728"/>
    </location>
</feature>
<feature type="transmembrane region" description="Helical" evidence="10">
    <location>
        <begin position="225"/>
        <end position="242"/>
    </location>
</feature>
<feature type="region of interest" description="Disordered" evidence="9">
    <location>
        <begin position="486"/>
        <end position="621"/>
    </location>
</feature>
<proteinExistence type="inferred from homology"/>
<keyword evidence="7 8" id="KW-0407">Ion channel</keyword>
<feature type="domain" description="Potassium channel" evidence="11">
    <location>
        <begin position="362"/>
        <end position="438"/>
    </location>
</feature>
<feature type="compositionally biased region" description="Basic and acidic residues" evidence="9">
    <location>
        <begin position="729"/>
        <end position="746"/>
    </location>
</feature>
<evidence type="ECO:0000256" key="3">
    <source>
        <dbReference type="ARBA" id="ARBA00022692"/>
    </source>
</evidence>
<dbReference type="PANTHER" id="PTHR11003:SF301">
    <property type="entry name" value="POTASSIUM CHANNEL PROTEIN"/>
    <property type="match status" value="1"/>
</dbReference>
<keyword evidence="13" id="KW-1185">Reference proteome</keyword>
<dbReference type="FunFam" id="1.10.287.70:FF:000182">
    <property type="entry name" value="Outward-rectifier potassium channel TOK1"/>
    <property type="match status" value="1"/>
</dbReference>
<dbReference type="PRINTS" id="PR01333">
    <property type="entry name" value="2POREKCHANEL"/>
</dbReference>
<gene>
    <name evidence="12" type="ORF">C8A00DRAFT_13276</name>
</gene>
<feature type="compositionally biased region" description="Low complexity" evidence="9">
    <location>
        <begin position="701"/>
        <end position="715"/>
    </location>
</feature>
<evidence type="ECO:0000256" key="2">
    <source>
        <dbReference type="ARBA" id="ARBA00022448"/>
    </source>
</evidence>
<dbReference type="GO" id="GO:0015271">
    <property type="term" value="F:outward rectifier potassium channel activity"/>
    <property type="evidence" value="ECO:0007669"/>
    <property type="project" value="TreeGrafter"/>
</dbReference>
<feature type="transmembrane region" description="Helical" evidence="10">
    <location>
        <begin position="153"/>
        <end position="175"/>
    </location>
</feature>
<feature type="compositionally biased region" description="Low complexity" evidence="9">
    <location>
        <begin position="563"/>
        <end position="600"/>
    </location>
</feature>
<feature type="region of interest" description="Disordered" evidence="9">
    <location>
        <begin position="1"/>
        <end position="22"/>
    </location>
</feature>
<comment type="subcellular location">
    <subcellularLocation>
        <location evidence="1">Membrane</location>
        <topology evidence="1">Multi-pass membrane protein</topology>
    </subcellularLocation>
</comment>
<dbReference type="GO" id="GO:0005886">
    <property type="term" value="C:plasma membrane"/>
    <property type="evidence" value="ECO:0007669"/>
    <property type="project" value="TreeGrafter"/>
</dbReference>